<protein>
    <recommendedName>
        <fullName evidence="5">Protein FAM228B</fullName>
    </recommendedName>
</protein>
<sequence>MERSKLNQNSLGSIKFYSTDATEFDRQIEKDKEYKCGIKSSTRIRSGKHISQTSSNTSSSENSQHIRNWINQKSLHQLQDRHSTENHDTKQMYSIVLDNEENFVKGIDEFLKDNDLLNLRKKELLYKRWNERVYVPVRKRVEQAIESGFQPLDGARRKEHRNYLNYTNKKGVVFLDTISQEDYNPLALYGDRSSTSLKIRTARLKDPLLASERQRDDEDKMILQCETGLIFPDHRIRSRRLPPPPLVPLGRHGTSCSTWLAMPLRDVESPLRMRSRHRMKKSVNKSIIEFDGWNGHKYGQEVVDSELGIQRKRRFDIPSTMPSPAILAMAEKNTQTSKDPEKPAKVHFLMPNENEKNSLMHVHQITA</sequence>
<dbReference type="PANTHER" id="PTHR28584">
    <property type="entry name" value="FAMILY WITH SEQUENCE SIMILARITY 228 MEMBER A"/>
    <property type="match status" value="1"/>
</dbReference>
<dbReference type="Proteomes" id="UP000007875">
    <property type="component" value="Unassembled WGS sequence"/>
</dbReference>
<organism evidence="3 4">
    <name type="scientific">Ciona savignyi</name>
    <name type="common">Pacific transparent sea squirt</name>
    <dbReference type="NCBI Taxonomy" id="51511"/>
    <lineage>
        <taxon>Eukaryota</taxon>
        <taxon>Metazoa</taxon>
        <taxon>Chordata</taxon>
        <taxon>Tunicata</taxon>
        <taxon>Ascidiacea</taxon>
        <taxon>Phlebobranchia</taxon>
        <taxon>Cionidae</taxon>
        <taxon>Ciona</taxon>
    </lineage>
</organism>
<dbReference type="InParanoid" id="H2ZKQ2"/>
<name>H2ZKQ2_CIOSA</name>
<reference evidence="4" key="1">
    <citation type="submission" date="2003-08" db="EMBL/GenBank/DDBJ databases">
        <authorList>
            <person name="Birren B."/>
            <person name="Nusbaum C."/>
            <person name="Abebe A."/>
            <person name="Abouelleil A."/>
            <person name="Adekoya E."/>
            <person name="Ait-zahra M."/>
            <person name="Allen N."/>
            <person name="Allen T."/>
            <person name="An P."/>
            <person name="Anderson M."/>
            <person name="Anderson S."/>
            <person name="Arachchi H."/>
            <person name="Armbruster J."/>
            <person name="Bachantsang P."/>
            <person name="Baldwin J."/>
            <person name="Barry A."/>
            <person name="Bayul T."/>
            <person name="Blitshsteyn B."/>
            <person name="Bloom T."/>
            <person name="Blye J."/>
            <person name="Boguslavskiy L."/>
            <person name="Borowsky M."/>
            <person name="Boukhgalter B."/>
            <person name="Brunache A."/>
            <person name="Butler J."/>
            <person name="Calixte N."/>
            <person name="Calvo S."/>
            <person name="Camarata J."/>
            <person name="Campo K."/>
            <person name="Chang J."/>
            <person name="Cheshatsang Y."/>
            <person name="Citroen M."/>
            <person name="Collymore A."/>
            <person name="Considine T."/>
            <person name="Cook A."/>
            <person name="Cooke P."/>
            <person name="Corum B."/>
            <person name="Cuomo C."/>
            <person name="David R."/>
            <person name="Dawoe T."/>
            <person name="Degray S."/>
            <person name="Dodge S."/>
            <person name="Dooley K."/>
            <person name="Dorje P."/>
            <person name="Dorjee K."/>
            <person name="Dorris L."/>
            <person name="Duffey N."/>
            <person name="Dupes A."/>
            <person name="Elkins T."/>
            <person name="Engels R."/>
            <person name="Erickson J."/>
            <person name="Farina A."/>
            <person name="Faro S."/>
            <person name="Ferreira P."/>
            <person name="Fischer H."/>
            <person name="Fitzgerald M."/>
            <person name="Foley K."/>
            <person name="Gage D."/>
            <person name="Galagan J."/>
            <person name="Gearin G."/>
            <person name="Gnerre S."/>
            <person name="Gnirke A."/>
            <person name="Goyette A."/>
            <person name="Graham J."/>
            <person name="Grandbois E."/>
            <person name="Gyaltsen K."/>
            <person name="Hafez N."/>
            <person name="Hagopian D."/>
            <person name="Hagos B."/>
            <person name="Hall J."/>
            <person name="Hatcher B."/>
            <person name="Heller A."/>
            <person name="Higgins H."/>
            <person name="Honan T."/>
            <person name="Horn A."/>
            <person name="Houde N."/>
            <person name="Hughes L."/>
            <person name="Hulme W."/>
            <person name="Husby E."/>
            <person name="Iliev I."/>
            <person name="Jaffe D."/>
            <person name="Jones C."/>
            <person name="Kamal M."/>
            <person name="Kamat A."/>
            <person name="Kamvysselis M."/>
            <person name="Karlsson E."/>
            <person name="Kells C."/>
            <person name="Kieu A."/>
            <person name="Kisner P."/>
            <person name="Kodira C."/>
            <person name="Kulbokas E."/>
            <person name="Labutti K."/>
            <person name="Lama D."/>
            <person name="Landers T."/>
            <person name="Leger J."/>
            <person name="Levine S."/>
            <person name="Lewis D."/>
            <person name="Lewis T."/>
            <person name="Lindblad-toh K."/>
            <person name="Liu X."/>
            <person name="Lokyitsang T."/>
            <person name="Lokyitsang Y."/>
            <person name="Lucien O."/>
            <person name="Lui A."/>
            <person name="Ma L.J."/>
            <person name="Mabbitt R."/>
            <person name="Macdonald J."/>
            <person name="Maclean C."/>
            <person name="Major J."/>
            <person name="Manning J."/>
            <person name="Marabella R."/>
            <person name="Maru K."/>
            <person name="Matthews C."/>
            <person name="Mauceli E."/>
            <person name="Mccarthy M."/>
            <person name="Mcdonough S."/>
            <person name="Mcghee T."/>
            <person name="Meldrim J."/>
            <person name="Meneus L."/>
            <person name="Mesirov J."/>
            <person name="Mihalev A."/>
            <person name="Mihova T."/>
            <person name="Mikkelsen T."/>
            <person name="Mlenga V."/>
            <person name="Moru K."/>
            <person name="Mozes J."/>
            <person name="Mulrain L."/>
            <person name="Munson G."/>
            <person name="Naylor J."/>
            <person name="Newes C."/>
            <person name="Nguyen C."/>
            <person name="Nguyen N."/>
            <person name="Nguyen T."/>
            <person name="Nicol R."/>
            <person name="Nielsen C."/>
            <person name="Nizzari M."/>
            <person name="Norbu C."/>
            <person name="Norbu N."/>
            <person name="O'donnell P."/>
            <person name="Okoawo O."/>
            <person name="O'leary S."/>
            <person name="Omotosho B."/>
            <person name="O'neill K."/>
            <person name="Osman S."/>
            <person name="Parker S."/>
            <person name="Perrin D."/>
            <person name="Phunkhang P."/>
            <person name="Piqani B."/>
            <person name="Purcell S."/>
            <person name="Rachupka T."/>
            <person name="Ramasamy U."/>
            <person name="Rameau R."/>
            <person name="Ray V."/>
            <person name="Raymond C."/>
            <person name="Retta R."/>
            <person name="Richardson S."/>
            <person name="Rise C."/>
            <person name="Rodriguez J."/>
            <person name="Rogers J."/>
            <person name="Rogov P."/>
            <person name="Rutman M."/>
            <person name="Schupbach R."/>
            <person name="Seaman C."/>
            <person name="Settipalli S."/>
            <person name="Sharpe T."/>
            <person name="Sheridan J."/>
            <person name="Sherpa N."/>
            <person name="Shi J."/>
            <person name="Smirnov S."/>
            <person name="Smith C."/>
            <person name="Sougnez C."/>
            <person name="Spencer B."/>
            <person name="Stalker J."/>
            <person name="Stange-thomann N."/>
            <person name="Stavropoulos S."/>
            <person name="Stetson K."/>
            <person name="Stone C."/>
            <person name="Stone S."/>
            <person name="Stubbs M."/>
            <person name="Talamas J."/>
            <person name="Tchuinga P."/>
            <person name="Tenzing P."/>
            <person name="Tesfaye S."/>
            <person name="Theodore J."/>
            <person name="Thoulutsang Y."/>
            <person name="Topham K."/>
            <person name="Towey S."/>
            <person name="Tsamla T."/>
            <person name="Tsomo N."/>
            <person name="Vallee D."/>
            <person name="Vassiliev H."/>
            <person name="Venkataraman V."/>
            <person name="Vinson J."/>
            <person name="Vo A."/>
            <person name="Wade C."/>
            <person name="Wang S."/>
            <person name="Wangchuk T."/>
            <person name="Wangdi T."/>
            <person name="Whittaker C."/>
            <person name="Wilkinson J."/>
            <person name="Wu Y."/>
            <person name="Wyman D."/>
            <person name="Yadav S."/>
            <person name="Yang S."/>
            <person name="Yang X."/>
            <person name="Yeager S."/>
            <person name="Yee E."/>
            <person name="Young G."/>
            <person name="Zainoun J."/>
            <person name="Zembeck L."/>
            <person name="Zimmer A."/>
            <person name="Zody M."/>
            <person name="Lander E."/>
        </authorList>
    </citation>
    <scope>NUCLEOTIDE SEQUENCE [LARGE SCALE GENOMIC DNA]</scope>
</reference>
<evidence type="ECO:0000256" key="1">
    <source>
        <dbReference type="ARBA" id="ARBA00007753"/>
    </source>
</evidence>
<dbReference type="AlphaFoldDB" id="H2ZKQ2"/>
<dbReference type="PANTHER" id="PTHR28584:SF1">
    <property type="entry name" value="PROTEIN FAM228B"/>
    <property type="match status" value="1"/>
</dbReference>
<accession>H2ZKQ2</accession>
<evidence type="ECO:0008006" key="5">
    <source>
        <dbReference type="Google" id="ProtNLM"/>
    </source>
</evidence>
<evidence type="ECO:0000256" key="2">
    <source>
        <dbReference type="SAM" id="MobiDB-lite"/>
    </source>
</evidence>
<dbReference type="Ensembl" id="ENSCSAVT00000018365.1">
    <property type="protein sequence ID" value="ENSCSAVP00000018168.1"/>
    <property type="gene ID" value="ENSCSAVG00000010691.1"/>
</dbReference>
<comment type="similarity">
    <text evidence="1">Belongs to the FAM228 family.</text>
</comment>
<dbReference type="OMA" id="KWNERIF"/>
<feature type="compositionally biased region" description="Low complexity" evidence="2">
    <location>
        <begin position="51"/>
        <end position="63"/>
    </location>
</feature>
<keyword evidence="4" id="KW-1185">Reference proteome</keyword>
<dbReference type="HOGENOM" id="CLU_754311_0_0_1"/>
<dbReference type="InterPro" id="IPR040046">
    <property type="entry name" value="FAM228"/>
</dbReference>
<reference evidence="3" key="2">
    <citation type="submission" date="2025-08" db="UniProtKB">
        <authorList>
            <consortium name="Ensembl"/>
        </authorList>
    </citation>
    <scope>IDENTIFICATION</scope>
</reference>
<reference evidence="3" key="3">
    <citation type="submission" date="2025-09" db="UniProtKB">
        <authorList>
            <consortium name="Ensembl"/>
        </authorList>
    </citation>
    <scope>IDENTIFICATION</scope>
</reference>
<proteinExistence type="inferred from homology"/>
<dbReference type="GeneTree" id="ENSGT00530000064185"/>
<evidence type="ECO:0000313" key="3">
    <source>
        <dbReference type="Ensembl" id="ENSCSAVP00000018168.1"/>
    </source>
</evidence>
<evidence type="ECO:0000313" key="4">
    <source>
        <dbReference type="Proteomes" id="UP000007875"/>
    </source>
</evidence>
<feature type="region of interest" description="Disordered" evidence="2">
    <location>
        <begin position="45"/>
        <end position="64"/>
    </location>
</feature>
<dbReference type="eggNOG" id="ENOG502S14E">
    <property type="taxonomic scope" value="Eukaryota"/>
</dbReference>